<comment type="caution">
    <text evidence="1">The sequence shown here is derived from an EMBL/GenBank/DDBJ whole genome shotgun (WGS) entry which is preliminary data.</text>
</comment>
<evidence type="ECO:0000313" key="2">
    <source>
        <dbReference type="Proteomes" id="UP000266673"/>
    </source>
</evidence>
<dbReference type="OrthoDB" id="298084at2759"/>
<evidence type="ECO:0000313" key="1">
    <source>
        <dbReference type="EMBL" id="RIB19331.1"/>
    </source>
</evidence>
<reference evidence="1 2" key="1">
    <citation type="submission" date="2018-06" db="EMBL/GenBank/DDBJ databases">
        <title>Comparative genomics reveals the genomic features of Rhizophagus irregularis, R. cerebriforme, R. diaphanum and Gigaspora rosea, and their symbiotic lifestyle signature.</title>
        <authorList>
            <person name="Morin E."/>
            <person name="San Clemente H."/>
            <person name="Chen E.C.H."/>
            <person name="De La Providencia I."/>
            <person name="Hainaut M."/>
            <person name="Kuo A."/>
            <person name="Kohler A."/>
            <person name="Murat C."/>
            <person name="Tang N."/>
            <person name="Roy S."/>
            <person name="Loubradou J."/>
            <person name="Henrissat B."/>
            <person name="Grigoriev I.V."/>
            <person name="Corradi N."/>
            <person name="Roux C."/>
            <person name="Martin F.M."/>
        </authorList>
    </citation>
    <scope>NUCLEOTIDE SEQUENCE [LARGE SCALE GENOMIC DNA]</scope>
    <source>
        <strain evidence="1 2">DAOM 194757</strain>
    </source>
</reference>
<keyword evidence="2" id="KW-1185">Reference proteome</keyword>
<sequence length="173" mass="19846">MQAGRQYEHVDIEVRRFYETGRIPLGGGFGRELWSVAAETFILLMQRVVTIIWANFGGDFYLGENCVNASGKGYYSNVGISIVQELRIMKCFNTNFLVDITENYKQLYETMKDYDMIIYAGEEPKSGEIHAHSLKPNISPSIFEFSLNEDMLILILKHGGLEMEASEIWERLI</sequence>
<dbReference type="Proteomes" id="UP000266673">
    <property type="component" value="Unassembled WGS sequence"/>
</dbReference>
<proteinExistence type="predicted"/>
<protein>
    <submittedName>
        <fullName evidence="1">Uncharacterized protein</fullName>
    </submittedName>
</protein>
<dbReference type="AlphaFoldDB" id="A0A397VBV7"/>
<name>A0A397VBV7_9GLOM</name>
<organism evidence="1 2">
    <name type="scientific">Gigaspora rosea</name>
    <dbReference type="NCBI Taxonomy" id="44941"/>
    <lineage>
        <taxon>Eukaryota</taxon>
        <taxon>Fungi</taxon>
        <taxon>Fungi incertae sedis</taxon>
        <taxon>Mucoromycota</taxon>
        <taxon>Glomeromycotina</taxon>
        <taxon>Glomeromycetes</taxon>
        <taxon>Diversisporales</taxon>
        <taxon>Gigasporaceae</taxon>
        <taxon>Gigaspora</taxon>
    </lineage>
</organism>
<gene>
    <name evidence="1" type="ORF">C2G38_2182183</name>
</gene>
<accession>A0A397VBV7</accession>
<dbReference type="EMBL" id="QKWP01000481">
    <property type="protein sequence ID" value="RIB19331.1"/>
    <property type="molecule type" value="Genomic_DNA"/>
</dbReference>